<feature type="compositionally biased region" description="Basic residues" evidence="1">
    <location>
        <begin position="1"/>
        <end position="12"/>
    </location>
</feature>
<gene>
    <name evidence="2" type="ORF">RRG08_056418</name>
</gene>
<evidence type="ECO:0000256" key="1">
    <source>
        <dbReference type="SAM" id="MobiDB-lite"/>
    </source>
</evidence>
<feature type="region of interest" description="Disordered" evidence="1">
    <location>
        <begin position="1"/>
        <end position="45"/>
    </location>
</feature>
<comment type="caution">
    <text evidence="2">The sequence shown here is derived from an EMBL/GenBank/DDBJ whole genome shotgun (WGS) entry which is preliminary data.</text>
</comment>
<evidence type="ECO:0000313" key="3">
    <source>
        <dbReference type="Proteomes" id="UP001283361"/>
    </source>
</evidence>
<feature type="compositionally biased region" description="Polar residues" evidence="1">
    <location>
        <begin position="33"/>
        <end position="43"/>
    </location>
</feature>
<accession>A0AAE1DBA4</accession>
<sequence>MAIRQRPPRGRLRPSPTPPLKHGGNNEPPTEMATASRTDQNTRLAVRERKTTIMRTTTDMTNIETIIWHHDLAPAASPGRDTAVPQSRAPGIRTLIFERSPESLTSLDLATPEFIPGVPYR</sequence>
<dbReference type="Proteomes" id="UP001283361">
    <property type="component" value="Unassembled WGS sequence"/>
</dbReference>
<reference evidence="2" key="1">
    <citation type="journal article" date="2023" name="G3 (Bethesda)">
        <title>A reference genome for the long-term kleptoplast-retaining sea slug Elysia crispata morphotype clarki.</title>
        <authorList>
            <person name="Eastman K.E."/>
            <person name="Pendleton A.L."/>
            <person name="Shaikh M.A."/>
            <person name="Suttiyut T."/>
            <person name="Ogas R."/>
            <person name="Tomko P."/>
            <person name="Gavelis G."/>
            <person name="Widhalm J.R."/>
            <person name="Wisecaver J.H."/>
        </authorList>
    </citation>
    <scope>NUCLEOTIDE SEQUENCE</scope>
    <source>
        <strain evidence="2">ECLA1</strain>
    </source>
</reference>
<dbReference type="EMBL" id="JAWDGP010004597">
    <property type="protein sequence ID" value="KAK3763138.1"/>
    <property type="molecule type" value="Genomic_DNA"/>
</dbReference>
<keyword evidence="3" id="KW-1185">Reference proteome</keyword>
<dbReference type="AlphaFoldDB" id="A0AAE1DBA4"/>
<organism evidence="2 3">
    <name type="scientific">Elysia crispata</name>
    <name type="common">lettuce slug</name>
    <dbReference type="NCBI Taxonomy" id="231223"/>
    <lineage>
        <taxon>Eukaryota</taxon>
        <taxon>Metazoa</taxon>
        <taxon>Spiralia</taxon>
        <taxon>Lophotrochozoa</taxon>
        <taxon>Mollusca</taxon>
        <taxon>Gastropoda</taxon>
        <taxon>Heterobranchia</taxon>
        <taxon>Euthyneura</taxon>
        <taxon>Panpulmonata</taxon>
        <taxon>Sacoglossa</taxon>
        <taxon>Placobranchoidea</taxon>
        <taxon>Plakobranchidae</taxon>
        <taxon>Elysia</taxon>
    </lineage>
</organism>
<protein>
    <submittedName>
        <fullName evidence="2">Uncharacterized protein</fullName>
    </submittedName>
</protein>
<evidence type="ECO:0000313" key="2">
    <source>
        <dbReference type="EMBL" id="KAK3763138.1"/>
    </source>
</evidence>
<proteinExistence type="predicted"/>
<name>A0AAE1DBA4_9GAST</name>